<reference evidence="2 3" key="1">
    <citation type="journal article" date="2011" name="J. Bacteriol.">
        <title>Genome sequence of the verrucomicrobium Opitutus terrae PB90-1, an abundant inhabitant of rice paddy soil ecosystems.</title>
        <authorList>
            <person name="van Passel M.W."/>
            <person name="Kant R."/>
            <person name="Palva A."/>
            <person name="Copeland A."/>
            <person name="Lucas S."/>
            <person name="Lapidus A."/>
            <person name="Glavina del Rio T."/>
            <person name="Pitluck S."/>
            <person name="Goltsman E."/>
            <person name="Clum A."/>
            <person name="Sun H."/>
            <person name="Schmutz J."/>
            <person name="Larimer F.W."/>
            <person name="Land M.L."/>
            <person name="Hauser L."/>
            <person name="Kyrpides N."/>
            <person name="Mikhailova N."/>
            <person name="Richardson P.P."/>
            <person name="Janssen P.H."/>
            <person name="de Vos W.M."/>
            <person name="Smidt H."/>
        </authorList>
    </citation>
    <scope>NUCLEOTIDE SEQUENCE [LARGE SCALE GENOMIC DNA]</scope>
    <source>
        <strain evidence="3">DSM 11246 / JCM 15787 / PB90-1</strain>
    </source>
</reference>
<evidence type="ECO:0000256" key="1">
    <source>
        <dbReference type="SAM" id="Phobius"/>
    </source>
</evidence>
<feature type="transmembrane region" description="Helical" evidence="1">
    <location>
        <begin position="118"/>
        <end position="141"/>
    </location>
</feature>
<organism evidence="2 3">
    <name type="scientific">Opitutus terrae (strain DSM 11246 / JCM 15787 / PB90-1)</name>
    <dbReference type="NCBI Taxonomy" id="452637"/>
    <lineage>
        <taxon>Bacteria</taxon>
        <taxon>Pseudomonadati</taxon>
        <taxon>Verrucomicrobiota</taxon>
        <taxon>Opitutia</taxon>
        <taxon>Opitutales</taxon>
        <taxon>Opitutaceae</taxon>
        <taxon>Opitutus</taxon>
    </lineage>
</organism>
<keyword evidence="1" id="KW-0812">Transmembrane</keyword>
<dbReference type="eggNOG" id="ENOG503333D">
    <property type="taxonomic scope" value="Bacteria"/>
</dbReference>
<name>B1ZPU4_OPITP</name>
<dbReference type="STRING" id="452637.Oter_2264"/>
<dbReference type="Proteomes" id="UP000007013">
    <property type="component" value="Chromosome"/>
</dbReference>
<dbReference type="AlphaFoldDB" id="B1ZPU4"/>
<feature type="transmembrane region" description="Helical" evidence="1">
    <location>
        <begin position="7"/>
        <end position="26"/>
    </location>
</feature>
<dbReference type="OrthoDB" id="193144at2"/>
<evidence type="ECO:0008006" key="4">
    <source>
        <dbReference type="Google" id="ProtNLM"/>
    </source>
</evidence>
<dbReference type="EMBL" id="CP001032">
    <property type="protein sequence ID" value="ACB75547.1"/>
    <property type="molecule type" value="Genomic_DNA"/>
</dbReference>
<sequence length="157" mass="17315">MKSRSALFFQMVIVLIGIGTLGWMLWEPHLEGRNAHASPFEIYFKDPFLAYVYVGSIPFFVVLQRAFGLFGHVRRTGTFSPTTLEALRTIKHCAMALLGFVAGGVVFILIFGDREDRPAGLFMSFLVAFAASVIGTAAATFGRHLQRALSRGEARQA</sequence>
<feature type="transmembrane region" description="Helical" evidence="1">
    <location>
        <begin position="92"/>
        <end position="112"/>
    </location>
</feature>
<dbReference type="Pfam" id="PF11188">
    <property type="entry name" value="DUF2975"/>
    <property type="match status" value="1"/>
</dbReference>
<accession>B1ZPU4</accession>
<gene>
    <name evidence="2" type="ordered locus">Oter_2264</name>
</gene>
<keyword evidence="3" id="KW-1185">Reference proteome</keyword>
<dbReference type="HOGENOM" id="CLU_137354_0_1_0"/>
<keyword evidence="1" id="KW-0472">Membrane</keyword>
<feature type="transmembrane region" description="Helical" evidence="1">
    <location>
        <begin position="48"/>
        <end position="71"/>
    </location>
</feature>
<evidence type="ECO:0000313" key="2">
    <source>
        <dbReference type="EMBL" id="ACB75547.1"/>
    </source>
</evidence>
<protein>
    <recommendedName>
        <fullName evidence="4">DUF2975 domain-containing protein</fullName>
    </recommendedName>
</protein>
<dbReference type="KEGG" id="ote:Oter_2264"/>
<evidence type="ECO:0000313" key="3">
    <source>
        <dbReference type="Proteomes" id="UP000007013"/>
    </source>
</evidence>
<dbReference type="InterPro" id="IPR021354">
    <property type="entry name" value="DUF2975"/>
</dbReference>
<keyword evidence="1" id="KW-1133">Transmembrane helix</keyword>
<proteinExistence type="predicted"/>